<dbReference type="SUPFAM" id="SSF50729">
    <property type="entry name" value="PH domain-like"/>
    <property type="match status" value="1"/>
</dbReference>
<evidence type="ECO:0000256" key="2">
    <source>
        <dbReference type="SAM" id="MobiDB-lite"/>
    </source>
</evidence>
<feature type="compositionally biased region" description="Low complexity" evidence="2">
    <location>
        <begin position="31"/>
        <end position="47"/>
    </location>
</feature>
<name>A0A0D0E5U5_9AGAM</name>
<feature type="region of interest" description="Disordered" evidence="2">
    <location>
        <begin position="377"/>
        <end position="396"/>
    </location>
</feature>
<sequence length="616" mass="67005">MTGYGSSTDPLSPSYGTATFSTFSHSQTPLSPSRYSYSSSEAPVASSDNESATSHRHMRRVNISPTRSPNSYDSYSEENSLRETAEVEAALNVLDNELESTEDMLTEWSRSSGPSSYTEATPSYSTSLDTYSIYNREGNRLSTISEHTENIPSRPVSYLRDGPRPANPTPDGNRLFSHRLSTASPGHLHSRSATDLTSDRPVGRRTGDLIAFFEDRSTTPSDTSFGHSRTTSMPGNRAQSPFFPHGQSTPYMSSTTSYGYTTTGYSMSTGCGSRPSSPTKSKAGSSISSSSSSISEALSSTSLLSPPTAGPTMTTSRSGTQLSPSDFASTFSNTFTASRSATNTSIITPTVSPLRRPQTSPRSPLTSVRNIVAAWKERTPSLGKTQSSTESTVSIPGKTEGLFSLRRRASRAENHSRERVANSQPSSENINNGNNHPTTPKSINNSIIPPPFDMTELGAYARDSREPLRIGVLWYLNVHSVPPYRWQRCQVLLYPHVLLLSWIAPGGGRGVVTLDLLNCTEVRSVPSPTHPSAKEDVGTIAALAQIAEGNSAPLMDVLCPFQLLYGDGVERLAAESARERVRWGSSGPFSHLAEPLRRRFSYWVNQNNSLHDEYNY</sequence>
<feature type="region of interest" description="Disordered" evidence="2">
    <location>
        <begin position="267"/>
        <end position="325"/>
    </location>
</feature>
<evidence type="ECO:0000256" key="1">
    <source>
        <dbReference type="SAM" id="Coils"/>
    </source>
</evidence>
<accession>A0A0D0E5U5</accession>
<evidence type="ECO:0000313" key="4">
    <source>
        <dbReference type="Proteomes" id="UP000054538"/>
    </source>
</evidence>
<protein>
    <submittedName>
        <fullName evidence="3">Uncharacterized protein</fullName>
    </submittedName>
</protein>
<keyword evidence="4" id="KW-1185">Reference proteome</keyword>
<dbReference type="AlphaFoldDB" id="A0A0D0E5U5"/>
<feature type="compositionally biased region" description="Basic and acidic residues" evidence="2">
    <location>
        <begin position="410"/>
        <end position="420"/>
    </location>
</feature>
<reference evidence="3 4" key="1">
    <citation type="submission" date="2014-04" db="EMBL/GenBank/DDBJ databases">
        <authorList>
            <consortium name="DOE Joint Genome Institute"/>
            <person name="Kuo A."/>
            <person name="Kohler A."/>
            <person name="Jargeat P."/>
            <person name="Nagy L.G."/>
            <person name="Floudas D."/>
            <person name="Copeland A."/>
            <person name="Barry K.W."/>
            <person name="Cichocki N."/>
            <person name="Veneault-Fourrey C."/>
            <person name="LaButti K."/>
            <person name="Lindquist E.A."/>
            <person name="Lipzen A."/>
            <person name="Lundell T."/>
            <person name="Morin E."/>
            <person name="Murat C."/>
            <person name="Sun H."/>
            <person name="Tunlid A."/>
            <person name="Henrissat B."/>
            <person name="Grigoriev I.V."/>
            <person name="Hibbett D.S."/>
            <person name="Martin F."/>
            <person name="Nordberg H.P."/>
            <person name="Cantor M.N."/>
            <person name="Hua S.X."/>
        </authorList>
    </citation>
    <scope>NUCLEOTIDE SEQUENCE [LARGE SCALE GENOMIC DNA]</scope>
    <source>
        <strain evidence="3 4">Ve08.2h10</strain>
    </source>
</reference>
<feature type="compositionally biased region" description="Polar residues" evidence="2">
    <location>
        <begin position="382"/>
        <end position="394"/>
    </location>
</feature>
<feature type="coiled-coil region" evidence="1">
    <location>
        <begin position="84"/>
        <end position="111"/>
    </location>
</feature>
<dbReference type="Proteomes" id="UP000054538">
    <property type="component" value="Unassembled WGS sequence"/>
</dbReference>
<feature type="compositionally biased region" description="Polar residues" evidence="2">
    <location>
        <begin position="63"/>
        <end position="78"/>
    </location>
</feature>
<dbReference type="EMBL" id="KN825232">
    <property type="protein sequence ID" value="KIK92900.1"/>
    <property type="molecule type" value="Genomic_DNA"/>
</dbReference>
<feature type="region of interest" description="Disordered" evidence="2">
    <location>
        <begin position="1"/>
        <end position="81"/>
    </location>
</feature>
<feature type="compositionally biased region" description="Low complexity" evidence="2">
    <location>
        <begin position="267"/>
        <end position="311"/>
    </location>
</feature>
<dbReference type="InParanoid" id="A0A0D0E5U5"/>
<dbReference type="OrthoDB" id="2693009at2759"/>
<proteinExistence type="predicted"/>
<reference evidence="4" key="2">
    <citation type="submission" date="2015-01" db="EMBL/GenBank/DDBJ databases">
        <title>Evolutionary Origins and Diversification of the Mycorrhizal Mutualists.</title>
        <authorList>
            <consortium name="DOE Joint Genome Institute"/>
            <consortium name="Mycorrhizal Genomics Consortium"/>
            <person name="Kohler A."/>
            <person name="Kuo A."/>
            <person name="Nagy L.G."/>
            <person name="Floudas D."/>
            <person name="Copeland A."/>
            <person name="Barry K.W."/>
            <person name="Cichocki N."/>
            <person name="Veneault-Fourrey C."/>
            <person name="LaButti K."/>
            <person name="Lindquist E.A."/>
            <person name="Lipzen A."/>
            <person name="Lundell T."/>
            <person name="Morin E."/>
            <person name="Murat C."/>
            <person name="Riley R."/>
            <person name="Ohm R."/>
            <person name="Sun H."/>
            <person name="Tunlid A."/>
            <person name="Henrissat B."/>
            <person name="Grigoriev I.V."/>
            <person name="Hibbett D.S."/>
            <person name="Martin F."/>
        </authorList>
    </citation>
    <scope>NUCLEOTIDE SEQUENCE [LARGE SCALE GENOMIC DNA]</scope>
    <source>
        <strain evidence="4">Ve08.2h10</strain>
    </source>
</reference>
<gene>
    <name evidence="3" type="ORF">PAXRUDRAFT_549188</name>
</gene>
<keyword evidence="1" id="KW-0175">Coiled coil</keyword>
<feature type="compositionally biased region" description="Polar residues" evidence="2">
    <location>
        <begin position="218"/>
        <end position="239"/>
    </location>
</feature>
<evidence type="ECO:0000313" key="3">
    <source>
        <dbReference type="EMBL" id="KIK92900.1"/>
    </source>
</evidence>
<organism evidence="3 4">
    <name type="scientific">Paxillus rubicundulus Ve08.2h10</name>
    <dbReference type="NCBI Taxonomy" id="930991"/>
    <lineage>
        <taxon>Eukaryota</taxon>
        <taxon>Fungi</taxon>
        <taxon>Dikarya</taxon>
        <taxon>Basidiomycota</taxon>
        <taxon>Agaricomycotina</taxon>
        <taxon>Agaricomycetes</taxon>
        <taxon>Agaricomycetidae</taxon>
        <taxon>Boletales</taxon>
        <taxon>Paxilineae</taxon>
        <taxon>Paxillaceae</taxon>
        <taxon>Paxillus</taxon>
    </lineage>
</organism>
<feature type="compositionally biased region" description="Polar residues" evidence="2">
    <location>
        <begin position="421"/>
        <end position="441"/>
    </location>
</feature>
<dbReference type="STRING" id="930991.A0A0D0E5U5"/>
<dbReference type="HOGENOM" id="CLU_443509_0_0_1"/>
<feature type="region of interest" description="Disordered" evidence="2">
    <location>
        <begin position="153"/>
        <end position="251"/>
    </location>
</feature>
<feature type="compositionally biased region" description="Basic and acidic residues" evidence="2">
    <location>
        <begin position="197"/>
        <end position="217"/>
    </location>
</feature>
<feature type="region of interest" description="Disordered" evidence="2">
    <location>
        <begin position="408"/>
        <end position="447"/>
    </location>
</feature>
<feature type="compositionally biased region" description="Polar residues" evidence="2">
    <location>
        <begin position="1"/>
        <end position="30"/>
    </location>
</feature>
<feature type="compositionally biased region" description="Polar residues" evidence="2">
    <location>
        <begin position="312"/>
        <end position="325"/>
    </location>
</feature>